<dbReference type="EMBL" id="JX195166">
    <property type="protein sequence ID" value="AFQ22195.1"/>
    <property type="molecule type" value="Genomic_DNA"/>
</dbReference>
<evidence type="ECO:0000313" key="3">
    <source>
        <dbReference type="Proteomes" id="UP000006280"/>
    </source>
</evidence>
<dbReference type="Proteomes" id="UP000006280">
    <property type="component" value="Segment"/>
</dbReference>
<reference evidence="2 3" key="1">
    <citation type="journal article" date="2012" name="J. Virol.">
        <title>Complete Genome Sequence of Pectobacterium carotovorum subsp. carotovorum Bacteriophage My1.</title>
        <authorList>
            <person name="Lee D.H."/>
            <person name="Lee J.H."/>
            <person name="Shin H."/>
            <person name="Ji S."/>
            <person name="Roh E."/>
            <person name="Jung K."/>
            <person name="Ryu S."/>
            <person name="Choi J."/>
            <person name="Heu S."/>
        </authorList>
    </citation>
    <scope>NUCLEOTIDE SEQUENCE [LARGE SCALE GENOMIC DNA]</scope>
</reference>
<organism evidence="2 3">
    <name type="scientific">Pectobacterium phage My1</name>
    <dbReference type="NCBI Taxonomy" id="1204539"/>
    <lineage>
        <taxon>Viruses</taxon>
        <taxon>Duplodnaviria</taxon>
        <taxon>Heunggongvirae</taxon>
        <taxon>Uroviricota</taxon>
        <taxon>Caudoviricetes</taxon>
        <taxon>Demerecviridae</taxon>
        <taxon>Mccorquodalevirinae</taxon>
        <taxon>Myunavirus</taxon>
        <taxon>Myunavirus My1</taxon>
    </lineage>
</organism>
<gene>
    <name evidence="2" type="ORF">My1_036</name>
</gene>
<evidence type="ECO:0000313" key="2">
    <source>
        <dbReference type="EMBL" id="AFQ22195.1"/>
    </source>
</evidence>
<dbReference type="Gene3D" id="3.40.30.10">
    <property type="entry name" value="Glutaredoxin"/>
    <property type="match status" value="1"/>
</dbReference>
<dbReference type="InterPro" id="IPR017937">
    <property type="entry name" value="Thioredoxin_CS"/>
</dbReference>
<dbReference type="RefSeq" id="YP_006906288.1">
    <property type="nucleotide sequence ID" value="NC_018837.1"/>
</dbReference>
<dbReference type="InterPro" id="IPR036249">
    <property type="entry name" value="Thioredoxin-like_sf"/>
</dbReference>
<evidence type="ECO:0000259" key="1">
    <source>
        <dbReference type="Pfam" id="PF13192"/>
    </source>
</evidence>
<dbReference type="GeneID" id="13826738"/>
<name>J9QGQ4_9CAUD</name>
<dbReference type="OrthoDB" id="17227at10239"/>
<dbReference type="PROSITE" id="PS00194">
    <property type="entry name" value="THIOREDOXIN_1"/>
    <property type="match status" value="1"/>
</dbReference>
<proteinExistence type="predicted"/>
<sequence>MGSKKIILLSGSTCVPCKHFKPVFEEAVKCTDIPHQILVDDVETMQKYGIRTVPTVLLIDEDGDLHHILSGSGLKSEVLHHAFTDFEGWADETYYQ</sequence>
<keyword evidence="3" id="KW-1185">Reference proteome</keyword>
<dbReference type="Pfam" id="PF13192">
    <property type="entry name" value="Thioredoxin_3"/>
    <property type="match status" value="1"/>
</dbReference>
<dbReference type="InterPro" id="IPR012336">
    <property type="entry name" value="Thioredoxin-like_fold"/>
</dbReference>
<accession>J9QGQ4</accession>
<feature type="domain" description="Thioredoxin-like fold" evidence="1">
    <location>
        <begin position="9"/>
        <end position="61"/>
    </location>
</feature>
<dbReference type="CDD" id="cd02947">
    <property type="entry name" value="TRX_family"/>
    <property type="match status" value="1"/>
</dbReference>
<protein>
    <submittedName>
        <fullName evidence="2">Putative thioredoxin</fullName>
    </submittedName>
</protein>
<dbReference type="SUPFAM" id="SSF52833">
    <property type="entry name" value="Thioredoxin-like"/>
    <property type="match status" value="1"/>
</dbReference>
<dbReference type="KEGG" id="vg:13826738"/>